<name>A0AC35UCC7_9BILA</name>
<protein>
    <submittedName>
        <fullName evidence="2">Ubiquitin-like domain-containing protein</fullName>
    </submittedName>
</protein>
<evidence type="ECO:0000313" key="2">
    <source>
        <dbReference type="WBParaSite" id="RSKR_0001007400.1"/>
    </source>
</evidence>
<dbReference type="Proteomes" id="UP000095286">
    <property type="component" value="Unplaced"/>
</dbReference>
<dbReference type="WBParaSite" id="RSKR_0001007400.1">
    <property type="protein sequence ID" value="RSKR_0001007400.1"/>
    <property type="gene ID" value="RSKR_0001007400"/>
</dbReference>
<accession>A0AC35UCC7</accession>
<reference evidence="2" key="1">
    <citation type="submission" date="2016-11" db="UniProtKB">
        <authorList>
            <consortium name="WormBaseParasite"/>
        </authorList>
    </citation>
    <scope>IDENTIFICATION</scope>
    <source>
        <strain evidence="2">KR3021</strain>
    </source>
</reference>
<sequence>MSEEVSQQGPTAVSVIKDTGNKVELVIKVPQLKKQTQIIKYIMSNIKKPSDPSKLCANAKFTEYHLDNTSIHFVVNVYKKKKKQKNIPRISLGTYTCDIKQFPSRIDPQSAEFEILQAASGAAYIALTLIKVDNLSINWQKYQDYNGTIDVADT</sequence>
<evidence type="ECO:0000313" key="1">
    <source>
        <dbReference type="Proteomes" id="UP000095286"/>
    </source>
</evidence>
<organism evidence="1 2">
    <name type="scientific">Rhabditophanes sp. KR3021</name>
    <dbReference type="NCBI Taxonomy" id="114890"/>
    <lineage>
        <taxon>Eukaryota</taxon>
        <taxon>Metazoa</taxon>
        <taxon>Ecdysozoa</taxon>
        <taxon>Nematoda</taxon>
        <taxon>Chromadorea</taxon>
        <taxon>Rhabditida</taxon>
        <taxon>Tylenchina</taxon>
        <taxon>Panagrolaimomorpha</taxon>
        <taxon>Strongyloidoidea</taxon>
        <taxon>Alloionematidae</taxon>
        <taxon>Rhabditophanes</taxon>
    </lineage>
</organism>
<proteinExistence type="predicted"/>